<reference evidence="2 3" key="1">
    <citation type="submission" date="2014-06" db="EMBL/GenBank/DDBJ databases">
        <authorList>
            <person name="Swart Estienne"/>
        </authorList>
    </citation>
    <scope>NUCLEOTIDE SEQUENCE [LARGE SCALE GENOMIC DNA]</scope>
    <source>
        <strain evidence="2 3">130c</strain>
    </source>
</reference>
<evidence type="ECO:0000256" key="1">
    <source>
        <dbReference type="SAM" id="MobiDB-lite"/>
    </source>
</evidence>
<sequence>MDSSDEDGGNEELRSKFMLPKNTGNQSRVGPQYQALEIPNLQTSNIMIGKNSLSSTNCQNNQANSIQQVRPHQNSNNEEEKYQQLYLKPKSETKTKVGPQYQADIPLPIKQQKNTQSESLQQDIQLPTKSMYSLLQILSGLRDNELEQESVEPLQKKPKFDD</sequence>
<keyword evidence="3" id="KW-1185">Reference proteome</keyword>
<dbReference type="Proteomes" id="UP000039865">
    <property type="component" value="Unassembled WGS sequence"/>
</dbReference>
<dbReference type="EMBL" id="CCKQ01000648">
    <property type="protein sequence ID" value="CDW71744.1"/>
    <property type="molecule type" value="Genomic_DNA"/>
</dbReference>
<protein>
    <submittedName>
        <fullName evidence="2">Uncharacterized protein</fullName>
    </submittedName>
</protein>
<evidence type="ECO:0000313" key="3">
    <source>
        <dbReference type="Proteomes" id="UP000039865"/>
    </source>
</evidence>
<dbReference type="AlphaFoldDB" id="A0A077ZQL8"/>
<feature type="region of interest" description="Disordered" evidence="1">
    <location>
        <begin position="1"/>
        <end position="33"/>
    </location>
</feature>
<organism evidence="2 3">
    <name type="scientific">Stylonychia lemnae</name>
    <name type="common">Ciliate</name>
    <dbReference type="NCBI Taxonomy" id="5949"/>
    <lineage>
        <taxon>Eukaryota</taxon>
        <taxon>Sar</taxon>
        <taxon>Alveolata</taxon>
        <taxon>Ciliophora</taxon>
        <taxon>Intramacronucleata</taxon>
        <taxon>Spirotrichea</taxon>
        <taxon>Stichotrichia</taxon>
        <taxon>Sporadotrichida</taxon>
        <taxon>Oxytrichidae</taxon>
        <taxon>Stylonychinae</taxon>
        <taxon>Stylonychia</taxon>
    </lineage>
</organism>
<feature type="region of interest" description="Disordered" evidence="1">
    <location>
        <begin position="142"/>
        <end position="162"/>
    </location>
</feature>
<feature type="compositionally biased region" description="Acidic residues" evidence="1">
    <location>
        <begin position="1"/>
        <end position="10"/>
    </location>
</feature>
<dbReference type="InParanoid" id="A0A077ZQL8"/>
<name>A0A077ZQL8_STYLE</name>
<proteinExistence type="predicted"/>
<evidence type="ECO:0000313" key="2">
    <source>
        <dbReference type="EMBL" id="CDW71744.1"/>
    </source>
</evidence>
<feature type="compositionally biased region" description="Polar residues" evidence="1">
    <location>
        <begin position="51"/>
        <end position="76"/>
    </location>
</feature>
<accession>A0A077ZQL8</accession>
<gene>
    <name evidence="2" type="primary">Contig1069.g1167</name>
    <name evidence="2" type="ORF">STYLEM_692</name>
</gene>
<feature type="region of interest" description="Disordered" evidence="1">
    <location>
        <begin position="51"/>
        <end position="80"/>
    </location>
</feature>